<proteinExistence type="predicted"/>
<dbReference type="EMBL" id="SNSC02000020">
    <property type="protein sequence ID" value="TID15682.1"/>
    <property type="molecule type" value="Genomic_DNA"/>
</dbReference>
<protein>
    <submittedName>
        <fullName evidence="2">Uncharacterized protein</fullName>
    </submittedName>
</protein>
<dbReference type="Proteomes" id="UP000298493">
    <property type="component" value="Unassembled WGS sequence"/>
</dbReference>
<dbReference type="AlphaFoldDB" id="A0A4Z1P5U7"/>
<name>A0A4Z1P5U7_9PEZI</name>
<feature type="compositionally biased region" description="Low complexity" evidence="1">
    <location>
        <begin position="28"/>
        <end position="48"/>
    </location>
</feature>
<evidence type="ECO:0000313" key="3">
    <source>
        <dbReference type="Proteomes" id="UP000298493"/>
    </source>
</evidence>
<reference evidence="2 3" key="1">
    <citation type="submission" date="2019-04" db="EMBL/GenBank/DDBJ databases">
        <title>High contiguity whole genome sequence and gene annotation resource for two Venturia nashicola isolates.</title>
        <authorList>
            <person name="Prokchorchik M."/>
            <person name="Won K."/>
            <person name="Lee Y."/>
            <person name="Choi E.D."/>
            <person name="Segonzac C."/>
            <person name="Sohn K.H."/>
        </authorList>
    </citation>
    <scope>NUCLEOTIDE SEQUENCE [LARGE SCALE GENOMIC DNA]</scope>
    <source>
        <strain evidence="2 3">PRI2</strain>
    </source>
</reference>
<feature type="region of interest" description="Disordered" evidence="1">
    <location>
        <begin position="27"/>
        <end position="53"/>
    </location>
</feature>
<gene>
    <name evidence="2" type="ORF">E6O75_ATG08010</name>
</gene>
<evidence type="ECO:0000313" key="2">
    <source>
        <dbReference type="EMBL" id="TID15682.1"/>
    </source>
</evidence>
<organism evidence="2 3">
    <name type="scientific">Venturia nashicola</name>
    <dbReference type="NCBI Taxonomy" id="86259"/>
    <lineage>
        <taxon>Eukaryota</taxon>
        <taxon>Fungi</taxon>
        <taxon>Dikarya</taxon>
        <taxon>Ascomycota</taxon>
        <taxon>Pezizomycotina</taxon>
        <taxon>Dothideomycetes</taxon>
        <taxon>Pleosporomycetidae</taxon>
        <taxon>Venturiales</taxon>
        <taxon>Venturiaceae</taxon>
        <taxon>Venturia</taxon>
    </lineage>
</organism>
<evidence type="ECO:0000256" key="1">
    <source>
        <dbReference type="SAM" id="MobiDB-lite"/>
    </source>
</evidence>
<accession>A0A4Z1P5U7</accession>
<comment type="caution">
    <text evidence="2">The sequence shown here is derived from an EMBL/GenBank/DDBJ whole genome shotgun (WGS) entry which is preliminary data.</text>
</comment>
<keyword evidence="3" id="KW-1185">Reference proteome</keyword>
<sequence>MAVQVAPYGEGASCFVLRASHLTPRTSHLAPHTSHLTPHTSHLTPHSSRLTPHASHLRLSVSASLPGQGSEPSMALAECVGLWMYRASAGLALD</sequence>